<dbReference type="PATRIC" id="fig|1365257.3.peg.4211"/>
<reference evidence="5 6" key="1">
    <citation type="submission" date="2013-07" db="EMBL/GenBank/DDBJ databases">
        <title>Comparative Genomic and Metabolomic Analysis of Twelve Strains of Pseudoalteromonas luteoviolacea.</title>
        <authorList>
            <person name="Vynne N.G."/>
            <person name="Mansson M."/>
            <person name="Gram L."/>
        </authorList>
    </citation>
    <scope>NUCLEOTIDE SEQUENCE [LARGE SCALE GENOMIC DNA]</scope>
    <source>
        <strain evidence="5 6">S4060-1</strain>
    </source>
</reference>
<dbReference type="PANTHER" id="PTHR43280">
    <property type="entry name" value="ARAC-FAMILY TRANSCRIPTIONAL REGULATOR"/>
    <property type="match status" value="1"/>
</dbReference>
<dbReference type="GO" id="GO:0003700">
    <property type="term" value="F:DNA-binding transcription factor activity"/>
    <property type="evidence" value="ECO:0007669"/>
    <property type="project" value="InterPro"/>
</dbReference>
<accession>A0A162AL38</accession>
<dbReference type="SMART" id="SM00342">
    <property type="entry name" value="HTH_ARAC"/>
    <property type="match status" value="1"/>
</dbReference>
<proteinExistence type="predicted"/>
<feature type="domain" description="HTH araC/xylS-type" evidence="4">
    <location>
        <begin position="29"/>
        <end position="127"/>
    </location>
</feature>
<evidence type="ECO:0000313" key="6">
    <source>
        <dbReference type="Proteomes" id="UP000076661"/>
    </source>
</evidence>
<comment type="caution">
    <text evidence="5">The sequence shown here is derived from an EMBL/GenBank/DDBJ whole genome shotgun (WGS) entry which is preliminary data.</text>
</comment>
<evidence type="ECO:0000256" key="1">
    <source>
        <dbReference type="ARBA" id="ARBA00023015"/>
    </source>
</evidence>
<protein>
    <recommendedName>
        <fullName evidence="4">HTH araC/xylS-type domain-containing protein</fullName>
    </recommendedName>
</protein>
<dbReference type="AlphaFoldDB" id="A0A162AL38"/>
<gene>
    <name evidence="5" type="ORF">N478_04490</name>
</gene>
<dbReference type="PROSITE" id="PS01124">
    <property type="entry name" value="HTH_ARAC_FAMILY_2"/>
    <property type="match status" value="1"/>
</dbReference>
<keyword evidence="2" id="KW-0238">DNA-binding</keyword>
<dbReference type="RefSeq" id="WP_063382473.1">
    <property type="nucleotide sequence ID" value="NZ_AUXX01000045.1"/>
</dbReference>
<keyword evidence="1" id="KW-0805">Transcription regulation</keyword>
<dbReference type="PROSITE" id="PS00041">
    <property type="entry name" value="HTH_ARAC_FAMILY_1"/>
    <property type="match status" value="1"/>
</dbReference>
<dbReference type="InterPro" id="IPR018060">
    <property type="entry name" value="HTH_AraC"/>
</dbReference>
<dbReference type="InterPro" id="IPR018062">
    <property type="entry name" value="HTH_AraC-typ_CS"/>
</dbReference>
<evidence type="ECO:0000313" key="5">
    <source>
        <dbReference type="EMBL" id="KZN61328.1"/>
    </source>
</evidence>
<dbReference type="Gene3D" id="1.10.10.60">
    <property type="entry name" value="Homeodomain-like"/>
    <property type="match status" value="2"/>
</dbReference>
<sequence>MTIKGLGNSEQKNTVESKCNLKHHEEVFITAHIFMQENIEKKLSLSLVCKQLGVNKNKLVEAFKKSTGLTPFQWLRIHRLKTAKQMLENSPLSISSIALNLGYCDANNFSTAFRKWYGFSPKEFRENSGETKKAS</sequence>
<evidence type="ECO:0000256" key="2">
    <source>
        <dbReference type="ARBA" id="ARBA00023125"/>
    </source>
</evidence>
<dbReference type="PRINTS" id="PR00032">
    <property type="entry name" value="HTHARAC"/>
</dbReference>
<dbReference type="GO" id="GO:0043565">
    <property type="term" value="F:sequence-specific DNA binding"/>
    <property type="evidence" value="ECO:0007669"/>
    <property type="project" value="InterPro"/>
</dbReference>
<evidence type="ECO:0000259" key="4">
    <source>
        <dbReference type="PROSITE" id="PS01124"/>
    </source>
</evidence>
<dbReference type="SUPFAM" id="SSF46689">
    <property type="entry name" value="Homeodomain-like"/>
    <property type="match status" value="2"/>
</dbReference>
<dbReference type="Proteomes" id="UP000076661">
    <property type="component" value="Unassembled WGS sequence"/>
</dbReference>
<name>A0A162AL38_9GAMM</name>
<dbReference type="InterPro" id="IPR009057">
    <property type="entry name" value="Homeodomain-like_sf"/>
</dbReference>
<evidence type="ECO:0000256" key="3">
    <source>
        <dbReference type="ARBA" id="ARBA00023163"/>
    </source>
</evidence>
<organism evidence="5 6">
    <name type="scientific">Pseudoalteromonas luteoviolacea S4060-1</name>
    <dbReference type="NCBI Taxonomy" id="1365257"/>
    <lineage>
        <taxon>Bacteria</taxon>
        <taxon>Pseudomonadati</taxon>
        <taxon>Pseudomonadota</taxon>
        <taxon>Gammaproteobacteria</taxon>
        <taxon>Alteromonadales</taxon>
        <taxon>Pseudoalteromonadaceae</taxon>
        <taxon>Pseudoalteromonas</taxon>
    </lineage>
</organism>
<dbReference type="InterPro" id="IPR020449">
    <property type="entry name" value="Tscrpt_reg_AraC-type_HTH"/>
</dbReference>
<dbReference type="Pfam" id="PF12833">
    <property type="entry name" value="HTH_18"/>
    <property type="match status" value="1"/>
</dbReference>
<keyword evidence="3" id="KW-0804">Transcription</keyword>
<dbReference type="EMBL" id="AUXX01000045">
    <property type="protein sequence ID" value="KZN61328.1"/>
    <property type="molecule type" value="Genomic_DNA"/>
</dbReference>
<dbReference type="PANTHER" id="PTHR43280:SF2">
    <property type="entry name" value="HTH-TYPE TRANSCRIPTIONAL REGULATOR EXSA"/>
    <property type="match status" value="1"/>
</dbReference>